<dbReference type="EMBL" id="BAABAH010000003">
    <property type="protein sequence ID" value="GAA3810732.1"/>
    <property type="molecule type" value="Genomic_DNA"/>
</dbReference>
<keyword evidence="3" id="KW-1185">Reference proteome</keyword>
<evidence type="ECO:0000313" key="2">
    <source>
        <dbReference type="EMBL" id="GAA3810732.1"/>
    </source>
</evidence>
<dbReference type="Proteomes" id="UP001501821">
    <property type="component" value="Unassembled WGS sequence"/>
</dbReference>
<sequence length="80" mass="9017">MVERAGALFVVLRERELVVFLAPLDELRLEDVVRLRDPGGEDVRVAMVNNLPTDHTSHRHHTSVSPARLSRPLTRGTDHS</sequence>
<comment type="caution">
    <text evidence="2">The sequence shown here is derived from an EMBL/GenBank/DDBJ whole genome shotgun (WGS) entry which is preliminary data.</text>
</comment>
<feature type="region of interest" description="Disordered" evidence="1">
    <location>
        <begin position="51"/>
        <end position="80"/>
    </location>
</feature>
<gene>
    <name evidence="2" type="ORF">GCM10022242_11590</name>
</gene>
<evidence type="ECO:0000256" key="1">
    <source>
        <dbReference type="SAM" id="MobiDB-lite"/>
    </source>
</evidence>
<protein>
    <submittedName>
        <fullName evidence="2">Uncharacterized protein</fullName>
    </submittedName>
</protein>
<proteinExistence type="predicted"/>
<name>A0ABP7I6A0_9ACTN</name>
<accession>A0ABP7I6A0</accession>
<reference evidence="3" key="1">
    <citation type="journal article" date="2019" name="Int. J. Syst. Evol. Microbiol.">
        <title>The Global Catalogue of Microorganisms (GCM) 10K type strain sequencing project: providing services to taxonomists for standard genome sequencing and annotation.</title>
        <authorList>
            <consortium name="The Broad Institute Genomics Platform"/>
            <consortium name="The Broad Institute Genome Sequencing Center for Infectious Disease"/>
            <person name="Wu L."/>
            <person name="Ma J."/>
        </authorList>
    </citation>
    <scope>NUCLEOTIDE SEQUENCE [LARGE SCALE GENOMIC DNA]</scope>
    <source>
        <strain evidence="3">JCM 16953</strain>
    </source>
</reference>
<evidence type="ECO:0000313" key="3">
    <source>
        <dbReference type="Proteomes" id="UP001501821"/>
    </source>
</evidence>
<organism evidence="2 3">
    <name type="scientific">Nocardioides panacisoli</name>
    <dbReference type="NCBI Taxonomy" id="627624"/>
    <lineage>
        <taxon>Bacteria</taxon>
        <taxon>Bacillati</taxon>
        <taxon>Actinomycetota</taxon>
        <taxon>Actinomycetes</taxon>
        <taxon>Propionibacteriales</taxon>
        <taxon>Nocardioidaceae</taxon>
        <taxon>Nocardioides</taxon>
    </lineage>
</organism>